<reference evidence="1" key="1">
    <citation type="submission" date="2020-12" db="EMBL/GenBank/DDBJ databases">
        <authorList>
            <person name="Iha C."/>
        </authorList>
    </citation>
    <scope>NUCLEOTIDE SEQUENCE</scope>
</reference>
<keyword evidence="2" id="KW-1185">Reference proteome</keyword>
<dbReference type="AlphaFoldDB" id="A0A8S1IZM0"/>
<accession>A0A8S1IZM0</accession>
<protein>
    <submittedName>
        <fullName evidence="1">Uncharacterized protein</fullName>
    </submittedName>
</protein>
<organism evidence="1 2">
    <name type="scientific">Ostreobium quekettii</name>
    <dbReference type="NCBI Taxonomy" id="121088"/>
    <lineage>
        <taxon>Eukaryota</taxon>
        <taxon>Viridiplantae</taxon>
        <taxon>Chlorophyta</taxon>
        <taxon>core chlorophytes</taxon>
        <taxon>Ulvophyceae</taxon>
        <taxon>TCBD clade</taxon>
        <taxon>Bryopsidales</taxon>
        <taxon>Ostreobineae</taxon>
        <taxon>Ostreobiaceae</taxon>
        <taxon>Ostreobium</taxon>
    </lineage>
</organism>
<comment type="caution">
    <text evidence="1">The sequence shown here is derived from an EMBL/GenBank/DDBJ whole genome shotgun (WGS) entry which is preliminary data.</text>
</comment>
<name>A0A8S1IZM0_9CHLO</name>
<dbReference type="Proteomes" id="UP000708148">
    <property type="component" value="Unassembled WGS sequence"/>
</dbReference>
<evidence type="ECO:0000313" key="2">
    <source>
        <dbReference type="Proteomes" id="UP000708148"/>
    </source>
</evidence>
<gene>
    <name evidence="1" type="ORF">OSTQU699_LOCUS2047</name>
</gene>
<evidence type="ECO:0000313" key="1">
    <source>
        <dbReference type="EMBL" id="CAD7696686.1"/>
    </source>
</evidence>
<dbReference type="EMBL" id="CAJHUC010000526">
    <property type="protein sequence ID" value="CAD7696686.1"/>
    <property type="molecule type" value="Genomic_DNA"/>
</dbReference>
<sequence length="132" mass="14149">MWSAPWMRQALWGALAAGCISGCLFLGSLNPGLQAATGRGPRDEGVLGARDYAFIVWGVWEALSIPPPNAAVVQPTGGWIGLMGNGTSTLAINIVEEDYEQHHGKKTGPQPKKKTPLSLQTMFLQFRCAGQK</sequence>
<proteinExistence type="predicted"/>